<dbReference type="EMBL" id="AUSU01004182">
    <property type="protein sequence ID" value="EPS65515.1"/>
    <property type="molecule type" value="Genomic_DNA"/>
</dbReference>
<dbReference type="Proteomes" id="UP000015453">
    <property type="component" value="Unassembled WGS sequence"/>
</dbReference>
<comment type="caution">
    <text evidence="2">The sequence shown here is derived from an EMBL/GenBank/DDBJ whole genome shotgun (WGS) entry which is preliminary data.</text>
</comment>
<gene>
    <name evidence="2" type="ORF">M569_09263</name>
</gene>
<organism evidence="2 3">
    <name type="scientific">Genlisea aurea</name>
    <dbReference type="NCBI Taxonomy" id="192259"/>
    <lineage>
        <taxon>Eukaryota</taxon>
        <taxon>Viridiplantae</taxon>
        <taxon>Streptophyta</taxon>
        <taxon>Embryophyta</taxon>
        <taxon>Tracheophyta</taxon>
        <taxon>Spermatophyta</taxon>
        <taxon>Magnoliopsida</taxon>
        <taxon>eudicotyledons</taxon>
        <taxon>Gunneridae</taxon>
        <taxon>Pentapetalae</taxon>
        <taxon>asterids</taxon>
        <taxon>lamiids</taxon>
        <taxon>Lamiales</taxon>
        <taxon>Lentibulariaceae</taxon>
        <taxon>Genlisea</taxon>
    </lineage>
</organism>
<accession>S8CF73</accession>
<protein>
    <submittedName>
        <fullName evidence="2">Uncharacterized protein</fullName>
    </submittedName>
</protein>
<evidence type="ECO:0000313" key="3">
    <source>
        <dbReference type="Proteomes" id="UP000015453"/>
    </source>
</evidence>
<name>S8CF73_9LAMI</name>
<evidence type="ECO:0000313" key="2">
    <source>
        <dbReference type="EMBL" id="EPS65515.1"/>
    </source>
</evidence>
<keyword evidence="3" id="KW-1185">Reference proteome</keyword>
<feature type="compositionally biased region" description="Low complexity" evidence="1">
    <location>
        <begin position="1"/>
        <end position="22"/>
    </location>
</feature>
<feature type="region of interest" description="Disordered" evidence="1">
    <location>
        <begin position="1"/>
        <end position="79"/>
    </location>
</feature>
<reference evidence="2 3" key="1">
    <citation type="journal article" date="2013" name="BMC Genomics">
        <title>The miniature genome of a carnivorous plant Genlisea aurea contains a low number of genes and short non-coding sequences.</title>
        <authorList>
            <person name="Leushkin E.V."/>
            <person name="Sutormin R.A."/>
            <person name="Nabieva E.R."/>
            <person name="Penin A.A."/>
            <person name="Kondrashov A.S."/>
            <person name="Logacheva M.D."/>
        </authorList>
    </citation>
    <scope>NUCLEOTIDE SEQUENCE [LARGE SCALE GENOMIC DNA]</scope>
</reference>
<proteinExistence type="predicted"/>
<dbReference type="AlphaFoldDB" id="S8CF73"/>
<evidence type="ECO:0000256" key="1">
    <source>
        <dbReference type="SAM" id="MobiDB-lite"/>
    </source>
</evidence>
<sequence>MAPPKKSYAKAAAAQPLREPAATGPSRQPPQEAEDCIEFHAPDEDALMSEFNEGFEGHDNGDSGRGSSIASGVTIEDEPDNDPILVVVGSYTDPKSKQTIIETTLTAGCFLTKTTNTNFWTSESFWTNLFEMAQEDIHKRYPFSHHVMTNTPYTLTRPKAYYELTSSIP</sequence>